<dbReference type="Gene3D" id="3.40.50.1000">
    <property type="entry name" value="HAD superfamily/HAD-like"/>
    <property type="match status" value="1"/>
</dbReference>
<dbReference type="PANTHER" id="PTHR43434:SF1">
    <property type="entry name" value="PHOSPHOGLYCOLATE PHOSPHATASE"/>
    <property type="match status" value="1"/>
</dbReference>
<evidence type="ECO:0000313" key="2">
    <source>
        <dbReference type="Proteomes" id="UP000031967"/>
    </source>
</evidence>
<sequence length="207" mass="22981">MFDMDNTLLQSRIDFAAMKNEIYRYLVELNVLPAAFPVQEHTSSTLIAHARRLGISGSIDETMMATIARHEMLGMEGAGLEPGVEPLLSSLYRRYTLIVVTNNSHAAARKALELTNISRYFDLVVGREQMAVMKPSPAGFDYAKRQYGSIAPDEWISVGDAWIDGKASMDAGIPFVSYRTSMEAMIAKGVQPIGRIDRIGDIMEFIN</sequence>
<dbReference type="InterPro" id="IPR023198">
    <property type="entry name" value="PGP-like_dom2"/>
</dbReference>
<dbReference type="Gene3D" id="1.10.150.240">
    <property type="entry name" value="Putative phosphatase, domain 2"/>
    <property type="match status" value="1"/>
</dbReference>
<dbReference type="SFLD" id="SFLDS00003">
    <property type="entry name" value="Haloacid_Dehalogenase"/>
    <property type="match status" value="1"/>
</dbReference>
<dbReference type="NCBIfam" id="TIGR01549">
    <property type="entry name" value="HAD-SF-IA-v1"/>
    <property type="match status" value="1"/>
</dbReference>
<dbReference type="PANTHER" id="PTHR43434">
    <property type="entry name" value="PHOSPHOGLYCOLATE PHOSPHATASE"/>
    <property type="match status" value="1"/>
</dbReference>
<protein>
    <submittedName>
        <fullName evidence="1">Haloacid dehalogenase</fullName>
    </submittedName>
</protein>
<name>A0ABR5AIH3_9BACL</name>
<comment type="caution">
    <text evidence="1">The sequence shown here is derived from an EMBL/GenBank/DDBJ whole genome shotgun (WGS) entry which is preliminary data.</text>
</comment>
<dbReference type="InterPro" id="IPR023214">
    <property type="entry name" value="HAD_sf"/>
</dbReference>
<dbReference type="SFLD" id="SFLDG01129">
    <property type="entry name" value="C1.5:_HAD__Beta-PGM__Phosphata"/>
    <property type="match status" value="1"/>
</dbReference>
<dbReference type="SUPFAM" id="SSF56784">
    <property type="entry name" value="HAD-like"/>
    <property type="match status" value="1"/>
</dbReference>
<dbReference type="Proteomes" id="UP000031967">
    <property type="component" value="Unassembled WGS sequence"/>
</dbReference>
<dbReference type="InterPro" id="IPR050155">
    <property type="entry name" value="HAD-like_hydrolase_sf"/>
</dbReference>
<dbReference type="InterPro" id="IPR041492">
    <property type="entry name" value="HAD_2"/>
</dbReference>
<dbReference type="InterPro" id="IPR036412">
    <property type="entry name" value="HAD-like_sf"/>
</dbReference>
<proteinExistence type="predicted"/>
<keyword evidence="2" id="KW-1185">Reference proteome</keyword>
<organism evidence="1 2">
    <name type="scientific">Gordoniibacillus kamchatkensis</name>
    <dbReference type="NCBI Taxonomy" id="1590651"/>
    <lineage>
        <taxon>Bacteria</taxon>
        <taxon>Bacillati</taxon>
        <taxon>Bacillota</taxon>
        <taxon>Bacilli</taxon>
        <taxon>Bacillales</taxon>
        <taxon>Paenibacillaceae</taxon>
        <taxon>Gordoniibacillus</taxon>
    </lineage>
</organism>
<reference evidence="1 2" key="1">
    <citation type="submission" date="2014-12" db="EMBL/GenBank/DDBJ databases">
        <title>Draft genome sequence of Paenibacillus kamchatkensis strain B-2647.</title>
        <authorList>
            <person name="Karlyshev A.V."/>
            <person name="Kudryashova E.B."/>
        </authorList>
    </citation>
    <scope>NUCLEOTIDE SEQUENCE [LARGE SCALE GENOMIC DNA]</scope>
    <source>
        <strain evidence="1 2">VKM B-2647</strain>
    </source>
</reference>
<dbReference type="EMBL" id="JXAK01000019">
    <property type="protein sequence ID" value="KIL40613.1"/>
    <property type="molecule type" value="Genomic_DNA"/>
</dbReference>
<gene>
    <name evidence="1" type="ORF">SD70_12500</name>
</gene>
<evidence type="ECO:0000313" key="1">
    <source>
        <dbReference type="EMBL" id="KIL40613.1"/>
    </source>
</evidence>
<accession>A0ABR5AIH3</accession>
<dbReference type="InterPro" id="IPR006439">
    <property type="entry name" value="HAD-SF_hydro_IA"/>
</dbReference>
<dbReference type="Pfam" id="PF13419">
    <property type="entry name" value="HAD_2"/>
    <property type="match status" value="1"/>
</dbReference>